<dbReference type="InterPro" id="IPR025420">
    <property type="entry name" value="DUF4143"/>
</dbReference>
<dbReference type="InterPro" id="IPR041682">
    <property type="entry name" value="AAA_14"/>
</dbReference>
<dbReference type="PANTHER" id="PTHR33295">
    <property type="entry name" value="ATPASE"/>
    <property type="match status" value="1"/>
</dbReference>
<dbReference type="Pfam" id="PF13635">
    <property type="entry name" value="DUF4143"/>
    <property type="match status" value="1"/>
</dbReference>
<accession>A0A126QYT2</accession>
<evidence type="ECO:0000313" key="3">
    <source>
        <dbReference type="EMBL" id="AMK14954.1"/>
    </source>
</evidence>
<dbReference type="Gene3D" id="3.40.50.300">
    <property type="entry name" value="P-loop containing nucleotide triphosphate hydrolases"/>
    <property type="match status" value="1"/>
</dbReference>
<feature type="domain" description="DUF4143" evidence="2">
    <location>
        <begin position="205"/>
        <end position="351"/>
    </location>
</feature>
<proteinExistence type="predicted"/>
<dbReference type="PANTHER" id="PTHR33295:SF20">
    <property type="entry name" value="ATPASE"/>
    <property type="match status" value="1"/>
</dbReference>
<dbReference type="PATRIC" id="fig|294671.3.peg.410"/>
<reference evidence="4" key="2">
    <citation type="submission" date="2016-02" db="EMBL/GenBank/DDBJ databases">
        <title>The draft genome sequence of the rumen methanogen Methanobrevibacter olleyae YLM1.</title>
        <authorList>
            <consortium name="New Zealand Agricultural Greenhouse Gas Research Centre/Pastoral Greenhouse Gas Research Consortium"/>
            <person name="Kelly W.J."/>
            <person name="Li D."/>
            <person name="Lambie S.C."/>
            <person name="Attwood G.T."/>
            <person name="Altermann E."/>
            <person name="Leahy S.C."/>
        </authorList>
    </citation>
    <scope>NUCLEOTIDE SEQUENCE [LARGE SCALE GENOMIC DNA]</scope>
    <source>
        <strain evidence="4">YLM1</strain>
    </source>
</reference>
<sequence length="406" mass="48180">MIKREIYLEQIRELFDKDFIKVIVGMRRSGKTTLLKSIIDELREKGIKKENIIYVSFESIEYKNIFTQEQLDELILNLIKDCEGKTYLLFDEIQQVDSWEKSINSYRVSFDCDIYITGSNSKLLSNELATLLSGRYIKINIYPFSFSEILQYRREVDNLELNRETIKNLFDEYLLFGGMPSLLPIKDDNTKINALQDIYDSIIVRDILSRYEIREIDLFKRFVYYLMNSTGQTFSKTSITNYLKNENKKTTRNTISNFTDYLKDSLFCKRVRREDILGKKILKTEEKYYLTDQGFQHALVDDNRKWLARILENIVFIELLRRGYSVKVGKIKDKEIDFVCERYNTRIYLQVAYLLSGDEVIEREFSPLLLVPDKFDTYVISLDEQDMSRDGITHKNIIDFLLDDEI</sequence>
<organism evidence="3 4">
    <name type="scientific">Methanobrevibacter olleyae</name>
    <dbReference type="NCBI Taxonomy" id="294671"/>
    <lineage>
        <taxon>Archaea</taxon>
        <taxon>Methanobacteriati</taxon>
        <taxon>Methanobacteriota</taxon>
        <taxon>Methanomada group</taxon>
        <taxon>Methanobacteria</taxon>
        <taxon>Methanobacteriales</taxon>
        <taxon>Methanobacteriaceae</taxon>
        <taxon>Methanobrevibacter</taxon>
    </lineage>
</organism>
<dbReference type="EMBL" id="CP014265">
    <property type="protein sequence ID" value="AMK14954.1"/>
    <property type="molecule type" value="Genomic_DNA"/>
</dbReference>
<reference evidence="3 4" key="1">
    <citation type="journal article" date="2016" name="Genome Announc.">
        <title>Draft Genome Sequence of the Rumen Methanogen Methanobrevibacter olleyae YLM1.</title>
        <authorList>
            <person name="Kelly W.J."/>
            <person name="Li D."/>
            <person name="Lambie S.C."/>
            <person name="Cox F."/>
            <person name="Attwood G.T."/>
            <person name="Altermann E."/>
            <person name="Leahy S.C."/>
        </authorList>
    </citation>
    <scope>NUCLEOTIDE SEQUENCE [LARGE SCALE GENOMIC DNA]</scope>
    <source>
        <strain evidence="3 4">YLM1</strain>
    </source>
</reference>
<gene>
    <name evidence="3" type="ORF">YLM1_0394</name>
</gene>
<dbReference type="GeneID" id="28488692"/>
<keyword evidence="4" id="KW-1185">Reference proteome</keyword>
<dbReference type="Pfam" id="PF13173">
    <property type="entry name" value="AAA_14"/>
    <property type="match status" value="1"/>
</dbReference>
<dbReference type="KEGG" id="mol:YLM1_0394"/>
<dbReference type="InterPro" id="IPR027417">
    <property type="entry name" value="P-loop_NTPase"/>
</dbReference>
<protein>
    <submittedName>
        <fullName evidence="3">ATPase</fullName>
    </submittedName>
</protein>
<evidence type="ECO:0000259" key="2">
    <source>
        <dbReference type="Pfam" id="PF13635"/>
    </source>
</evidence>
<evidence type="ECO:0000259" key="1">
    <source>
        <dbReference type="Pfam" id="PF13173"/>
    </source>
</evidence>
<dbReference type="RefSeq" id="WP_067145795.1">
    <property type="nucleotide sequence ID" value="NZ_CP014265.1"/>
</dbReference>
<name>A0A126QYT2_METOL</name>
<dbReference type="Proteomes" id="UP000066376">
    <property type="component" value="Chromosome"/>
</dbReference>
<dbReference type="AlphaFoldDB" id="A0A126QYT2"/>
<dbReference type="STRING" id="294671.YLM1_0394"/>
<feature type="domain" description="AAA" evidence="1">
    <location>
        <begin position="20"/>
        <end position="150"/>
    </location>
</feature>
<dbReference type="SUPFAM" id="SSF52540">
    <property type="entry name" value="P-loop containing nucleoside triphosphate hydrolases"/>
    <property type="match status" value="1"/>
</dbReference>
<evidence type="ECO:0000313" key="4">
    <source>
        <dbReference type="Proteomes" id="UP000066376"/>
    </source>
</evidence>